<evidence type="ECO:0000259" key="4">
    <source>
        <dbReference type="PROSITE" id="PS50600"/>
    </source>
</evidence>
<dbReference type="GO" id="GO:0008234">
    <property type="term" value="F:cysteine-type peptidase activity"/>
    <property type="evidence" value="ECO:0007669"/>
    <property type="project" value="InterPro"/>
</dbReference>
<gene>
    <name evidence="5" type="ORF">CEURO_LOCUS10808</name>
</gene>
<feature type="domain" description="Ubiquitin-like protease family profile" evidence="4">
    <location>
        <begin position="1"/>
        <end position="138"/>
    </location>
</feature>
<keyword evidence="6" id="KW-1185">Reference proteome</keyword>
<dbReference type="InterPro" id="IPR003653">
    <property type="entry name" value="Peptidase_C48_C"/>
</dbReference>
<dbReference type="Proteomes" id="UP001152484">
    <property type="component" value="Unassembled WGS sequence"/>
</dbReference>
<comment type="caution">
    <text evidence="5">The sequence shown here is derived from an EMBL/GenBank/DDBJ whole genome shotgun (WGS) entry which is preliminary data.</text>
</comment>
<dbReference type="Gene3D" id="3.40.395.10">
    <property type="entry name" value="Adenoviral Proteinase, Chain A"/>
    <property type="match status" value="1"/>
</dbReference>
<dbReference type="SUPFAM" id="SSF54001">
    <property type="entry name" value="Cysteine proteinases"/>
    <property type="match status" value="1"/>
</dbReference>
<evidence type="ECO:0000313" key="6">
    <source>
        <dbReference type="Proteomes" id="UP001152484"/>
    </source>
</evidence>
<evidence type="ECO:0000313" key="5">
    <source>
        <dbReference type="EMBL" id="CAH9089243.1"/>
    </source>
</evidence>
<evidence type="ECO:0000256" key="1">
    <source>
        <dbReference type="ARBA" id="ARBA00005234"/>
    </source>
</evidence>
<protein>
    <recommendedName>
        <fullName evidence="4">Ubiquitin-like protease family profile domain-containing protein</fullName>
    </recommendedName>
</protein>
<comment type="similarity">
    <text evidence="1">Belongs to the peptidase C48 family.</text>
</comment>
<organism evidence="5 6">
    <name type="scientific">Cuscuta europaea</name>
    <name type="common">European dodder</name>
    <dbReference type="NCBI Taxonomy" id="41803"/>
    <lineage>
        <taxon>Eukaryota</taxon>
        <taxon>Viridiplantae</taxon>
        <taxon>Streptophyta</taxon>
        <taxon>Embryophyta</taxon>
        <taxon>Tracheophyta</taxon>
        <taxon>Spermatophyta</taxon>
        <taxon>Magnoliopsida</taxon>
        <taxon>eudicotyledons</taxon>
        <taxon>Gunneridae</taxon>
        <taxon>Pentapetalae</taxon>
        <taxon>asterids</taxon>
        <taxon>lamiids</taxon>
        <taxon>Solanales</taxon>
        <taxon>Convolvulaceae</taxon>
        <taxon>Cuscuteae</taxon>
        <taxon>Cuscuta</taxon>
        <taxon>Cuscuta subgen. Cuscuta</taxon>
    </lineage>
</organism>
<accession>A0A9P0Z6Y1</accession>
<reference evidence="5" key="1">
    <citation type="submission" date="2022-07" db="EMBL/GenBank/DDBJ databases">
        <authorList>
            <person name="Macas J."/>
            <person name="Novak P."/>
            <person name="Neumann P."/>
        </authorList>
    </citation>
    <scope>NUCLEOTIDE SEQUENCE</scope>
</reference>
<sequence length="156" mass="17552">MVEKRYELMSPYFVHQLLKKDLGNDKMWCGCVKGKDFTVVEKVFTPFNWDGKHWVVVETDLVHRLFRVYNSLKLSRMVSSVHHLCVRLPHLCRAIKCSHAVCESGNMEPWIAEAVDDVPQQEGSGDCGVMVAAFVEALMCDVPLMCDGSLLCGCGV</sequence>
<dbReference type="OrthoDB" id="1680482at2759"/>
<evidence type="ECO:0000256" key="3">
    <source>
        <dbReference type="ARBA" id="ARBA00022801"/>
    </source>
</evidence>
<keyword evidence="3" id="KW-0378">Hydrolase</keyword>
<dbReference type="GO" id="GO:0006508">
    <property type="term" value="P:proteolysis"/>
    <property type="evidence" value="ECO:0007669"/>
    <property type="project" value="UniProtKB-KW"/>
</dbReference>
<proteinExistence type="inferred from homology"/>
<dbReference type="Pfam" id="PF02902">
    <property type="entry name" value="Peptidase_C48"/>
    <property type="match status" value="1"/>
</dbReference>
<dbReference type="InterPro" id="IPR038765">
    <property type="entry name" value="Papain-like_cys_pep_sf"/>
</dbReference>
<dbReference type="EMBL" id="CAMAPE010000020">
    <property type="protein sequence ID" value="CAH9089243.1"/>
    <property type="molecule type" value="Genomic_DNA"/>
</dbReference>
<dbReference type="AlphaFoldDB" id="A0A9P0Z6Y1"/>
<name>A0A9P0Z6Y1_CUSEU</name>
<evidence type="ECO:0000256" key="2">
    <source>
        <dbReference type="ARBA" id="ARBA00022670"/>
    </source>
</evidence>
<keyword evidence="2" id="KW-0645">Protease</keyword>
<dbReference type="PROSITE" id="PS50600">
    <property type="entry name" value="ULP_PROTEASE"/>
    <property type="match status" value="1"/>
</dbReference>